<evidence type="ECO:0000313" key="1">
    <source>
        <dbReference type="EMBL" id="KAJ1899495.1"/>
    </source>
</evidence>
<comment type="caution">
    <text evidence="1">The sequence shown here is derived from an EMBL/GenBank/DDBJ whole genome shotgun (WGS) entry which is preliminary data.</text>
</comment>
<evidence type="ECO:0000313" key="2">
    <source>
        <dbReference type="Proteomes" id="UP001150581"/>
    </source>
</evidence>
<protein>
    <submittedName>
        <fullName evidence="1">Uncharacterized protein</fullName>
    </submittedName>
</protein>
<keyword evidence="2" id="KW-1185">Reference proteome</keyword>
<dbReference type="EMBL" id="JANBPG010000148">
    <property type="protein sequence ID" value="KAJ1899495.1"/>
    <property type="molecule type" value="Genomic_DNA"/>
</dbReference>
<organism evidence="1 2">
    <name type="scientific">Kickxella alabastrina</name>
    <dbReference type="NCBI Taxonomy" id="61397"/>
    <lineage>
        <taxon>Eukaryota</taxon>
        <taxon>Fungi</taxon>
        <taxon>Fungi incertae sedis</taxon>
        <taxon>Zoopagomycota</taxon>
        <taxon>Kickxellomycotina</taxon>
        <taxon>Kickxellomycetes</taxon>
        <taxon>Kickxellales</taxon>
        <taxon>Kickxellaceae</taxon>
        <taxon>Kickxella</taxon>
    </lineage>
</organism>
<name>A0ACC1IRI5_9FUNG</name>
<sequence length="127" mass="13629">MAPMTISVLALSALAALSTVFAVPQDIDNPLPTDINALLLQANIDLASGMAEAASLFNDPAFQASMSNAALSFSEFAEKTRLQSLPFLLACLLSLEFLPTIKTLLAMRTRTTRMSTTTTMIMITTTR</sequence>
<accession>A0ACC1IRI5</accession>
<gene>
    <name evidence="1" type="ORF">LPJ66_002078</name>
</gene>
<dbReference type="Proteomes" id="UP001150581">
    <property type="component" value="Unassembled WGS sequence"/>
</dbReference>
<reference evidence="1" key="1">
    <citation type="submission" date="2022-07" db="EMBL/GenBank/DDBJ databases">
        <title>Phylogenomic reconstructions and comparative analyses of Kickxellomycotina fungi.</title>
        <authorList>
            <person name="Reynolds N.K."/>
            <person name="Stajich J.E."/>
            <person name="Barry K."/>
            <person name="Grigoriev I.V."/>
            <person name="Crous P."/>
            <person name="Smith M.E."/>
        </authorList>
    </citation>
    <scope>NUCLEOTIDE SEQUENCE</scope>
    <source>
        <strain evidence="1">Benny 63K</strain>
    </source>
</reference>
<proteinExistence type="predicted"/>